<dbReference type="STRING" id="320771.Cflav_PD5945"/>
<protein>
    <submittedName>
        <fullName evidence="1">Uncharacterized protein</fullName>
    </submittedName>
</protein>
<gene>
    <name evidence="1" type="ORF">Cflav_PD5945</name>
</gene>
<proteinExistence type="predicted"/>
<sequence>MSQAIIDAMDIAINRLVDGFIANPWLHRVEHSLHCELFMLLKESHALSGVMEGKGFTTQLVHKEWPEPQKSGTRPRRGNFDLAVLKPTAQNWGLDDFRYGRAPLVAAIEIGLNYSLRHLQGDLRKLQESGVPNRYLIHFATPRCRSQKGVIEAVLDLIEKEQPNRLKIAYVDHSQNVLRKLGDTEISSITTE</sequence>
<dbReference type="EMBL" id="ABOX02000001">
    <property type="protein sequence ID" value="EEF63310.1"/>
    <property type="molecule type" value="Genomic_DNA"/>
</dbReference>
<dbReference type="OrthoDB" id="5191849at2"/>
<accession>B9X9W9</accession>
<dbReference type="Proteomes" id="UP000003688">
    <property type="component" value="Unassembled WGS sequence"/>
</dbReference>
<reference evidence="1 2" key="1">
    <citation type="journal article" date="2011" name="J. Bacteriol.">
        <title>Genome sequence of 'Pedosphaera parvula' Ellin514, an aerobic Verrucomicrobial isolate from pasture soil.</title>
        <authorList>
            <person name="Kant R."/>
            <person name="van Passel M.W."/>
            <person name="Sangwan P."/>
            <person name="Palva A."/>
            <person name="Lucas S."/>
            <person name="Copeland A."/>
            <person name="Lapidus A."/>
            <person name="Glavina Del Rio T."/>
            <person name="Dalin E."/>
            <person name="Tice H."/>
            <person name="Bruce D."/>
            <person name="Goodwin L."/>
            <person name="Pitluck S."/>
            <person name="Chertkov O."/>
            <person name="Larimer F.W."/>
            <person name="Land M.L."/>
            <person name="Hauser L."/>
            <person name="Brettin T.S."/>
            <person name="Detter J.C."/>
            <person name="Han S."/>
            <person name="de Vos W.M."/>
            <person name="Janssen P.H."/>
            <person name="Smidt H."/>
        </authorList>
    </citation>
    <scope>NUCLEOTIDE SEQUENCE [LARGE SCALE GENOMIC DNA]</scope>
    <source>
        <strain evidence="1 2">Ellin514</strain>
    </source>
</reference>
<keyword evidence="2" id="KW-1185">Reference proteome</keyword>
<comment type="caution">
    <text evidence="1">The sequence shown here is derived from an EMBL/GenBank/DDBJ whole genome shotgun (WGS) entry which is preliminary data.</text>
</comment>
<name>B9X9W9_PEDPL</name>
<dbReference type="AlphaFoldDB" id="B9X9W9"/>
<evidence type="ECO:0000313" key="2">
    <source>
        <dbReference type="Proteomes" id="UP000003688"/>
    </source>
</evidence>
<organism evidence="1 2">
    <name type="scientific">Pedosphaera parvula (strain Ellin514)</name>
    <dbReference type="NCBI Taxonomy" id="320771"/>
    <lineage>
        <taxon>Bacteria</taxon>
        <taxon>Pseudomonadati</taxon>
        <taxon>Verrucomicrobiota</taxon>
        <taxon>Pedosphaerae</taxon>
        <taxon>Pedosphaerales</taxon>
        <taxon>Pedosphaeraceae</taxon>
        <taxon>Pedosphaera</taxon>
    </lineage>
</organism>
<dbReference type="RefSeq" id="WP_007412617.1">
    <property type="nucleotide sequence ID" value="NZ_ABOX02000001.1"/>
</dbReference>
<evidence type="ECO:0000313" key="1">
    <source>
        <dbReference type="EMBL" id="EEF63310.1"/>
    </source>
</evidence>